<reference evidence="9 10" key="1">
    <citation type="submission" date="2013-11" db="EMBL/GenBank/DDBJ databases">
        <title>The Damaraland mole rat (Fukomys damarensis) genome and evolution of African mole rats.</title>
        <authorList>
            <person name="Gladyshev V.N."/>
            <person name="Fang X."/>
        </authorList>
    </citation>
    <scope>NUCLEOTIDE SEQUENCE [LARGE SCALE GENOMIC DNA]</scope>
    <source>
        <tissue evidence="9">Liver</tissue>
    </source>
</reference>
<dbReference type="EMBL" id="KN123498">
    <property type="protein sequence ID" value="KFO24769.1"/>
    <property type="molecule type" value="Genomic_DNA"/>
</dbReference>
<dbReference type="Proteomes" id="UP000028990">
    <property type="component" value="Unassembled WGS sequence"/>
</dbReference>
<comment type="catalytic activity">
    <reaction evidence="7">
        <text>O-phospho-L-threonyl-[protein] + H2O = L-threonyl-[protein] + phosphate</text>
        <dbReference type="Rhea" id="RHEA:47004"/>
        <dbReference type="Rhea" id="RHEA-COMP:11060"/>
        <dbReference type="Rhea" id="RHEA-COMP:11605"/>
        <dbReference type="ChEBI" id="CHEBI:15377"/>
        <dbReference type="ChEBI" id="CHEBI:30013"/>
        <dbReference type="ChEBI" id="CHEBI:43474"/>
        <dbReference type="ChEBI" id="CHEBI:61977"/>
        <dbReference type="EC" id="3.1.3.16"/>
    </reaction>
</comment>
<evidence type="ECO:0000256" key="2">
    <source>
        <dbReference type="ARBA" id="ARBA00004496"/>
    </source>
</evidence>
<evidence type="ECO:0000256" key="5">
    <source>
        <dbReference type="ARBA" id="ARBA00023136"/>
    </source>
</evidence>
<dbReference type="InterPro" id="IPR029021">
    <property type="entry name" value="Prot-tyrosine_phosphatase-like"/>
</dbReference>
<dbReference type="SUPFAM" id="SSF52799">
    <property type="entry name" value="(Phosphotyrosine protein) phosphatases II"/>
    <property type="match status" value="1"/>
</dbReference>
<protein>
    <submittedName>
        <fullName evidence="9">Dual specificity protein phosphatase 18</fullName>
    </submittedName>
</protein>
<evidence type="ECO:0000256" key="7">
    <source>
        <dbReference type="ARBA" id="ARBA00048336"/>
    </source>
</evidence>
<name>A0A091CY91_FUKDA</name>
<dbReference type="GO" id="GO:0004725">
    <property type="term" value="F:protein tyrosine phosphatase activity"/>
    <property type="evidence" value="ECO:0007669"/>
    <property type="project" value="TreeGrafter"/>
</dbReference>
<evidence type="ECO:0000259" key="8">
    <source>
        <dbReference type="Pfam" id="PF00782"/>
    </source>
</evidence>
<evidence type="ECO:0000313" key="9">
    <source>
        <dbReference type="EMBL" id="KFO24769.1"/>
    </source>
</evidence>
<sequence length="127" mass="13773">MAEVDHWEKRVGLNLHFELKCPCSPQSAASPRSPEACISAAAANNKLLLSSNQITTVTNGSVEVVNTFYDNIHYMPVLVADVPISCVFDFFDPIADHIHSVEMKKGHTLLHCAAGMSHSAARVLPTS</sequence>
<dbReference type="PANTHER" id="PTHR46495:SF2">
    <property type="entry name" value="DUAL SPECIFICITY PROTEIN PHOSPHATASE 18"/>
    <property type="match status" value="1"/>
</dbReference>
<evidence type="ECO:0000256" key="6">
    <source>
        <dbReference type="ARBA" id="ARBA00047761"/>
    </source>
</evidence>
<dbReference type="GO" id="GO:0005737">
    <property type="term" value="C:cytoplasm"/>
    <property type="evidence" value="ECO:0007669"/>
    <property type="project" value="UniProtKB-SubCell"/>
</dbReference>
<dbReference type="InterPro" id="IPR000340">
    <property type="entry name" value="Dual-sp_phosphatase_cat-dom"/>
</dbReference>
<accession>A0A091CY91</accession>
<gene>
    <name evidence="9" type="ORF">H920_13859</name>
</gene>
<evidence type="ECO:0000256" key="4">
    <source>
        <dbReference type="ARBA" id="ARBA00022490"/>
    </source>
</evidence>
<dbReference type="PRINTS" id="PR01910">
    <property type="entry name" value="ADSPHPHTASEB"/>
</dbReference>
<keyword evidence="10" id="KW-1185">Reference proteome</keyword>
<comment type="subcellular location">
    <subcellularLocation>
        <location evidence="2">Cytoplasm</location>
    </subcellularLocation>
    <subcellularLocation>
        <location evidence="1">Membrane</location>
        <topology evidence="1">Peripheral membrane protein</topology>
    </subcellularLocation>
</comment>
<dbReference type="Gene3D" id="3.90.190.10">
    <property type="entry name" value="Protein tyrosine phosphatase superfamily"/>
    <property type="match status" value="1"/>
</dbReference>
<evidence type="ECO:0000313" key="10">
    <source>
        <dbReference type="Proteomes" id="UP000028990"/>
    </source>
</evidence>
<keyword evidence="4" id="KW-0963">Cytoplasm</keyword>
<dbReference type="Pfam" id="PF00782">
    <property type="entry name" value="DSPc"/>
    <property type="match status" value="1"/>
</dbReference>
<keyword evidence="5" id="KW-0472">Membrane</keyword>
<comment type="similarity">
    <text evidence="3">Belongs to the protein-tyrosine phosphatase family. Non-receptor class dual specificity subfamily.</text>
</comment>
<organism evidence="9 10">
    <name type="scientific">Fukomys damarensis</name>
    <name type="common">Damaraland mole rat</name>
    <name type="synonym">Cryptomys damarensis</name>
    <dbReference type="NCBI Taxonomy" id="885580"/>
    <lineage>
        <taxon>Eukaryota</taxon>
        <taxon>Metazoa</taxon>
        <taxon>Chordata</taxon>
        <taxon>Craniata</taxon>
        <taxon>Vertebrata</taxon>
        <taxon>Euteleostomi</taxon>
        <taxon>Mammalia</taxon>
        <taxon>Eutheria</taxon>
        <taxon>Euarchontoglires</taxon>
        <taxon>Glires</taxon>
        <taxon>Rodentia</taxon>
        <taxon>Hystricomorpha</taxon>
        <taxon>Bathyergidae</taxon>
        <taxon>Fukomys</taxon>
    </lineage>
</organism>
<evidence type="ECO:0000256" key="1">
    <source>
        <dbReference type="ARBA" id="ARBA00004170"/>
    </source>
</evidence>
<dbReference type="GO" id="GO:0004722">
    <property type="term" value="F:protein serine/threonine phosphatase activity"/>
    <property type="evidence" value="ECO:0007669"/>
    <property type="project" value="UniProtKB-EC"/>
</dbReference>
<proteinExistence type="inferred from homology"/>
<feature type="domain" description="Dual specificity phosphatase catalytic" evidence="8">
    <location>
        <begin position="46"/>
        <end position="121"/>
    </location>
</feature>
<evidence type="ECO:0000256" key="3">
    <source>
        <dbReference type="ARBA" id="ARBA00008601"/>
    </source>
</evidence>
<dbReference type="GO" id="GO:0017017">
    <property type="term" value="F:MAP kinase tyrosine/serine/threonine phosphatase activity"/>
    <property type="evidence" value="ECO:0007669"/>
    <property type="project" value="InterPro"/>
</dbReference>
<dbReference type="PANTHER" id="PTHR46495">
    <property type="entry name" value="DUAL SPECIFICITY PROTEIN PHOSPHATASE 21"/>
    <property type="match status" value="1"/>
</dbReference>
<dbReference type="GO" id="GO:0016020">
    <property type="term" value="C:membrane"/>
    <property type="evidence" value="ECO:0007669"/>
    <property type="project" value="UniProtKB-SubCell"/>
</dbReference>
<dbReference type="AlphaFoldDB" id="A0A091CY91"/>
<dbReference type="InterPro" id="IPR020420">
    <property type="entry name" value="Atypical_DUSP_subfamB"/>
</dbReference>
<comment type="catalytic activity">
    <reaction evidence="6">
        <text>O-phospho-L-seryl-[protein] + H2O = L-seryl-[protein] + phosphate</text>
        <dbReference type="Rhea" id="RHEA:20629"/>
        <dbReference type="Rhea" id="RHEA-COMP:9863"/>
        <dbReference type="Rhea" id="RHEA-COMP:11604"/>
        <dbReference type="ChEBI" id="CHEBI:15377"/>
        <dbReference type="ChEBI" id="CHEBI:29999"/>
        <dbReference type="ChEBI" id="CHEBI:43474"/>
        <dbReference type="ChEBI" id="CHEBI:83421"/>
        <dbReference type="EC" id="3.1.3.16"/>
    </reaction>
</comment>
<dbReference type="PRINTS" id="PR01908">
    <property type="entry name" value="ADSPHPHTASE"/>
</dbReference>